<gene>
    <name evidence="1" type="ORF">ACFFHT_07225</name>
</gene>
<evidence type="ECO:0000313" key="1">
    <source>
        <dbReference type="EMBL" id="MFC0323347.1"/>
    </source>
</evidence>
<sequence length="89" mass="10728">MNYKIYNSIILCIFGLSLPLLVNADFYKIEIRREQSNLYKTREGFYIKTKYCYEYAYGEEAILSYDRYSYDNKLIFQNGNSCEIERLLN</sequence>
<organism evidence="1 2">
    <name type="scientific">Gallibacterium melopsittaci</name>
    <dbReference type="NCBI Taxonomy" id="516063"/>
    <lineage>
        <taxon>Bacteria</taxon>
        <taxon>Pseudomonadati</taxon>
        <taxon>Pseudomonadota</taxon>
        <taxon>Gammaproteobacteria</taxon>
        <taxon>Pasteurellales</taxon>
        <taxon>Pasteurellaceae</taxon>
        <taxon>Gallibacterium</taxon>
    </lineage>
</organism>
<reference evidence="1 2" key="1">
    <citation type="submission" date="2024-09" db="EMBL/GenBank/DDBJ databases">
        <authorList>
            <person name="Sun Q."/>
            <person name="Mori K."/>
        </authorList>
    </citation>
    <scope>NUCLEOTIDE SEQUENCE [LARGE SCALE GENOMIC DNA]</scope>
    <source>
        <strain evidence="1 2">CCM 7538</strain>
    </source>
</reference>
<keyword evidence="2" id="KW-1185">Reference proteome</keyword>
<name>A0ABV6HXH5_9PAST</name>
<evidence type="ECO:0000313" key="2">
    <source>
        <dbReference type="Proteomes" id="UP001589769"/>
    </source>
</evidence>
<dbReference type="RefSeq" id="WP_382374858.1">
    <property type="nucleotide sequence ID" value="NZ_JBHLWA010000032.1"/>
</dbReference>
<comment type="caution">
    <text evidence="1">The sequence shown here is derived from an EMBL/GenBank/DDBJ whole genome shotgun (WGS) entry which is preliminary data.</text>
</comment>
<dbReference type="Proteomes" id="UP001589769">
    <property type="component" value="Unassembled WGS sequence"/>
</dbReference>
<proteinExistence type="predicted"/>
<protein>
    <submittedName>
        <fullName evidence="1">Uncharacterized protein</fullName>
    </submittedName>
</protein>
<dbReference type="EMBL" id="JBHLWA010000032">
    <property type="protein sequence ID" value="MFC0323347.1"/>
    <property type="molecule type" value="Genomic_DNA"/>
</dbReference>
<accession>A0ABV6HXH5</accession>